<evidence type="ECO:0000256" key="2">
    <source>
        <dbReference type="ARBA" id="ARBA00007958"/>
    </source>
</evidence>
<accession>A0A7C1FF42</accession>
<comment type="caution">
    <text evidence="6">The sequence shown here is derived from an EMBL/GenBank/DDBJ whole genome shotgun (WGS) entry which is preliminary data.</text>
</comment>
<dbReference type="SUPFAM" id="SSF56784">
    <property type="entry name" value="HAD-like"/>
    <property type="match status" value="1"/>
</dbReference>
<dbReference type="Pfam" id="PF13242">
    <property type="entry name" value="Hydrolase_like"/>
    <property type="match status" value="1"/>
</dbReference>
<dbReference type="AlphaFoldDB" id="A0A7C1FF42"/>
<dbReference type="InterPro" id="IPR006355">
    <property type="entry name" value="LHPP/HDHD2"/>
</dbReference>
<dbReference type="NCBIfam" id="TIGR01458">
    <property type="entry name" value="HAD-SF-IIA-hyp3"/>
    <property type="match status" value="1"/>
</dbReference>
<evidence type="ECO:0000256" key="5">
    <source>
        <dbReference type="ARBA" id="ARBA00039666"/>
    </source>
</evidence>
<organism evidence="6">
    <name type="scientific">Caldilinea aerophila</name>
    <dbReference type="NCBI Taxonomy" id="133453"/>
    <lineage>
        <taxon>Bacteria</taxon>
        <taxon>Bacillati</taxon>
        <taxon>Chloroflexota</taxon>
        <taxon>Caldilineae</taxon>
        <taxon>Caldilineales</taxon>
        <taxon>Caldilineaceae</taxon>
        <taxon>Caldilinea</taxon>
    </lineage>
</organism>
<dbReference type="GO" id="GO:0005737">
    <property type="term" value="C:cytoplasm"/>
    <property type="evidence" value="ECO:0007669"/>
    <property type="project" value="TreeGrafter"/>
</dbReference>
<name>A0A7C1FF42_9CHLR</name>
<dbReference type="EMBL" id="DSMG01000074">
    <property type="protein sequence ID" value="HDX31159.1"/>
    <property type="molecule type" value="Genomic_DNA"/>
</dbReference>
<evidence type="ECO:0000256" key="4">
    <source>
        <dbReference type="ARBA" id="ARBA00022842"/>
    </source>
</evidence>
<dbReference type="GO" id="GO:0046872">
    <property type="term" value="F:metal ion binding"/>
    <property type="evidence" value="ECO:0007669"/>
    <property type="project" value="UniProtKB-KW"/>
</dbReference>
<gene>
    <name evidence="6" type="ORF">ENQ20_06645</name>
</gene>
<keyword evidence="4" id="KW-0460">Magnesium</keyword>
<keyword evidence="6" id="KW-0378">Hydrolase</keyword>
<dbReference type="GO" id="GO:0016791">
    <property type="term" value="F:phosphatase activity"/>
    <property type="evidence" value="ECO:0007669"/>
    <property type="project" value="InterPro"/>
</dbReference>
<dbReference type="Gene3D" id="3.40.50.1000">
    <property type="entry name" value="HAD superfamily/HAD-like"/>
    <property type="match status" value="2"/>
</dbReference>
<proteinExistence type="inferred from homology"/>
<evidence type="ECO:0000313" key="6">
    <source>
        <dbReference type="EMBL" id="HDX31159.1"/>
    </source>
</evidence>
<dbReference type="Pfam" id="PF13344">
    <property type="entry name" value="Hydrolase_6"/>
    <property type="match status" value="1"/>
</dbReference>
<keyword evidence="3" id="KW-0479">Metal-binding</keyword>
<sequence>MTDFLSTVDGLLIDIDGVLMIGDEVIPGATAVIDTLRARKIPFRFMTNTTIYCRYTLLEHLNARGFHVSLDELYTATYVAAQYLRERNARSYFPLLLPDAQLEFAGIDVDEQEPEYVVVGDMGASFTFSRLNRAFRALLNGATLIALHKKRHWRTPDGLFLDAGPFVMALEYAAETTAIVVGKPSEAYFKMVLNDLGLPPERVAMIGDDIEIDVRGARRMGMQGWLVKTGRFRKEDLGRGIWPDRVLESIADLLKEAQP</sequence>
<evidence type="ECO:0000256" key="3">
    <source>
        <dbReference type="ARBA" id="ARBA00022723"/>
    </source>
</evidence>
<protein>
    <recommendedName>
        <fullName evidence="5">Haloacid dehalogenase-like hydrolase domain-containing protein 2</fullName>
    </recommendedName>
</protein>
<reference evidence="6" key="1">
    <citation type="journal article" date="2020" name="mSystems">
        <title>Genome- and Community-Level Interaction Insights into Carbon Utilization and Element Cycling Functions of Hydrothermarchaeota in Hydrothermal Sediment.</title>
        <authorList>
            <person name="Zhou Z."/>
            <person name="Liu Y."/>
            <person name="Xu W."/>
            <person name="Pan J."/>
            <person name="Luo Z.H."/>
            <person name="Li M."/>
        </authorList>
    </citation>
    <scope>NUCLEOTIDE SEQUENCE [LARGE SCALE GENOMIC DNA]</scope>
    <source>
        <strain evidence="6">SpSt-289</strain>
    </source>
</reference>
<comment type="similarity">
    <text evidence="2">Belongs to the HAD-like hydrolase superfamily.</text>
</comment>
<dbReference type="NCBIfam" id="TIGR01460">
    <property type="entry name" value="HAD-SF-IIA"/>
    <property type="match status" value="1"/>
</dbReference>
<comment type="cofactor">
    <cofactor evidence="1">
        <name>Mg(2+)</name>
        <dbReference type="ChEBI" id="CHEBI:18420"/>
    </cofactor>
</comment>
<dbReference type="InterPro" id="IPR036412">
    <property type="entry name" value="HAD-like_sf"/>
</dbReference>
<evidence type="ECO:0000256" key="1">
    <source>
        <dbReference type="ARBA" id="ARBA00001946"/>
    </source>
</evidence>
<dbReference type="InterPro" id="IPR006357">
    <property type="entry name" value="HAD-SF_hydro_IIA"/>
</dbReference>
<dbReference type="InterPro" id="IPR023214">
    <property type="entry name" value="HAD_sf"/>
</dbReference>
<dbReference type="PANTHER" id="PTHR19288">
    <property type="entry name" value="4-NITROPHENYLPHOSPHATASE-RELATED"/>
    <property type="match status" value="1"/>
</dbReference>
<dbReference type="PANTHER" id="PTHR19288:SF46">
    <property type="entry name" value="HALOACID DEHALOGENASE-LIKE HYDROLASE DOMAIN-CONTAINING PROTEIN 2"/>
    <property type="match status" value="1"/>
</dbReference>